<organism evidence="1">
    <name type="scientific">uncultured Leptolyngbya sp</name>
    <dbReference type="NCBI Taxonomy" id="332963"/>
    <lineage>
        <taxon>Bacteria</taxon>
        <taxon>Bacillati</taxon>
        <taxon>Cyanobacteriota</taxon>
        <taxon>Cyanophyceae</taxon>
        <taxon>Leptolyngbyales</taxon>
        <taxon>Leptolyngbyaceae</taxon>
        <taxon>Leptolyngbya group</taxon>
        <taxon>Leptolyngbya</taxon>
        <taxon>environmental samples</taxon>
    </lineage>
</organism>
<dbReference type="AlphaFoldDB" id="A0A6J4LBN3"/>
<gene>
    <name evidence="1" type="ORF">AVDCRST_MAG94-1694</name>
</gene>
<dbReference type="EMBL" id="CADCTY010000586">
    <property type="protein sequence ID" value="CAA9326503.1"/>
    <property type="molecule type" value="Genomic_DNA"/>
</dbReference>
<reference evidence="1" key="1">
    <citation type="submission" date="2020-02" db="EMBL/GenBank/DDBJ databases">
        <authorList>
            <person name="Meier V. D."/>
        </authorList>
    </citation>
    <scope>NUCLEOTIDE SEQUENCE</scope>
    <source>
        <strain evidence="1">AVDCRST_MAG94</strain>
    </source>
</reference>
<protein>
    <submittedName>
        <fullName evidence="1">Uncharacterized protein</fullName>
    </submittedName>
</protein>
<sequence>MNHLELEQEIGKMAIAMMSRNSLIGKDLIADLRGRLSVDSVAALMIVSMERLIWSDCESVIWSLSYLIPADVMDEIRRITALIVCQRLMGKGFVLGKDFSIDAAGSLLLSENAKTAVVVA</sequence>
<name>A0A6J4LBN3_9CYAN</name>
<accession>A0A6J4LBN3</accession>
<evidence type="ECO:0000313" key="1">
    <source>
        <dbReference type="EMBL" id="CAA9326503.1"/>
    </source>
</evidence>
<proteinExistence type="predicted"/>